<evidence type="ECO:0000313" key="2">
    <source>
        <dbReference type="Proteomes" id="UP000580250"/>
    </source>
</evidence>
<comment type="caution">
    <text evidence="1">The sequence shown here is derived from an EMBL/GenBank/DDBJ whole genome shotgun (WGS) entry which is preliminary data.</text>
</comment>
<protein>
    <submittedName>
        <fullName evidence="1">Uncharacterized protein</fullName>
    </submittedName>
</protein>
<evidence type="ECO:0000313" key="1">
    <source>
        <dbReference type="EMBL" id="CAD2200205.1"/>
    </source>
</evidence>
<dbReference type="InterPro" id="IPR043136">
    <property type="entry name" value="B30.2/SPRY_sf"/>
</dbReference>
<organism evidence="1 2">
    <name type="scientific">Meloidogyne enterolobii</name>
    <name type="common">Root-knot nematode worm</name>
    <name type="synonym">Meloidogyne mayaguensis</name>
    <dbReference type="NCBI Taxonomy" id="390850"/>
    <lineage>
        <taxon>Eukaryota</taxon>
        <taxon>Metazoa</taxon>
        <taxon>Ecdysozoa</taxon>
        <taxon>Nematoda</taxon>
        <taxon>Chromadorea</taxon>
        <taxon>Rhabditida</taxon>
        <taxon>Tylenchina</taxon>
        <taxon>Tylenchomorpha</taxon>
        <taxon>Tylenchoidea</taxon>
        <taxon>Meloidogynidae</taxon>
        <taxon>Meloidogyninae</taxon>
        <taxon>Meloidogyne</taxon>
    </lineage>
</organism>
<dbReference type="OrthoDB" id="5903883at2759"/>
<name>A0A6V7XLK7_MELEN</name>
<dbReference type="EMBL" id="CAJEWN010001813">
    <property type="protein sequence ID" value="CAD2200205.1"/>
    <property type="molecule type" value="Genomic_DNA"/>
</dbReference>
<reference evidence="1 2" key="1">
    <citation type="submission" date="2020-08" db="EMBL/GenBank/DDBJ databases">
        <authorList>
            <person name="Koutsovoulos G."/>
            <person name="Danchin GJ E."/>
        </authorList>
    </citation>
    <scope>NUCLEOTIDE SEQUENCE [LARGE SCALE GENOMIC DNA]</scope>
</reference>
<dbReference type="Proteomes" id="UP000580250">
    <property type="component" value="Unassembled WGS sequence"/>
</dbReference>
<dbReference type="Gene3D" id="2.60.120.920">
    <property type="match status" value="1"/>
</dbReference>
<sequence>MVFVKIKNKWKEIGSVCCENNCINTYLPIGNCIKGNGFVNLIDDENIKYLLGKGDYDKLVYIYAQNLFKKPQNSFNYSLYYFEIKCKFEKGLNGSESVMTIGLRNCSKTKYISYSAKYGEIYNGGLFRLSTFSFNNNDIFGCGLVYPPTNMTNEFPYVFFTQNGKQIVASGKWSEIKKERKSDHSVQK</sequence>
<proteinExistence type="predicted"/>
<gene>
    <name evidence="1" type="ORF">MENT_LOCUS53655</name>
</gene>
<accession>A0A6V7XLK7</accession>
<dbReference type="AlphaFoldDB" id="A0A6V7XLK7"/>